<keyword evidence="3" id="KW-1185">Reference proteome</keyword>
<proteinExistence type="predicted"/>
<dbReference type="EMBL" id="PDJH01000001">
    <property type="protein sequence ID" value="PFG35783.1"/>
    <property type="molecule type" value="Genomic_DNA"/>
</dbReference>
<evidence type="ECO:0000313" key="3">
    <source>
        <dbReference type="Proteomes" id="UP000221394"/>
    </source>
</evidence>
<reference evidence="2 3" key="1">
    <citation type="submission" date="2017-10" db="EMBL/GenBank/DDBJ databases">
        <title>Sequencing the genomes of 1000 actinobacteria strains.</title>
        <authorList>
            <person name="Klenk H.-P."/>
        </authorList>
    </citation>
    <scope>NUCLEOTIDE SEQUENCE [LARGE SCALE GENOMIC DNA]</scope>
    <source>
        <strain evidence="2 3">DSM 21574</strain>
    </source>
</reference>
<organism evidence="2 3">
    <name type="scientific">Flavimobilis soli</name>
    <dbReference type="NCBI Taxonomy" id="442709"/>
    <lineage>
        <taxon>Bacteria</taxon>
        <taxon>Bacillati</taxon>
        <taxon>Actinomycetota</taxon>
        <taxon>Actinomycetes</taxon>
        <taxon>Micrococcales</taxon>
        <taxon>Jonesiaceae</taxon>
        <taxon>Flavimobilis</taxon>
    </lineage>
</organism>
<comment type="caution">
    <text evidence="2">The sequence shown here is derived from an EMBL/GenBank/DDBJ whole genome shotgun (WGS) entry which is preliminary data.</text>
</comment>
<name>A0A2A9EAE2_9MICO</name>
<dbReference type="AlphaFoldDB" id="A0A2A9EAE2"/>
<gene>
    <name evidence="2" type="ORF">ATL41_0480</name>
</gene>
<dbReference type="Proteomes" id="UP000221394">
    <property type="component" value="Unassembled WGS sequence"/>
</dbReference>
<evidence type="ECO:0000313" key="2">
    <source>
        <dbReference type="EMBL" id="PFG35783.1"/>
    </source>
</evidence>
<accession>A0A2A9EAE2</accession>
<sequence length="30" mass="3095">MALDHRVRTRTPGGKPDPFDATGSVALTGA</sequence>
<protein>
    <submittedName>
        <fullName evidence="2">Uncharacterized protein</fullName>
    </submittedName>
</protein>
<feature type="region of interest" description="Disordered" evidence="1">
    <location>
        <begin position="1"/>
        <end position="30"/>
    </location>
</feature>
<evidence type="ECO:0000256" key="1">
    <source>
        <dbReference type="SAM" id="MobiDB-lite"/>
    </source>
</evidence>